<evidence type="ECO:0000313" key="3">
    <source>
        <dbReference type="EMBL" id="MFD2534760.1"/>
    </source>
</evidence>
<keyword evidence="2" id="KW-0472">Membrane</keyword>
<feature type="repeat" description="TPR" evidence="1">
    <location>
        <begin position="82"/>
        <end position="115"/>
    </location>
</feature>
<dbReference type="RefSeq" id="WP_388015942.1">
    <property type="nucleotide sequence ID" value="NZ_JBHUDT010000002.1"/>
</dbReference>
<reference evidence="4" key="1">
    <citation type="journal article" date="2019" name="Int. J. Syst. Evol. Microbiol.">
        <title>The Global Catalogue of Microorganisms (GCM) 10K type strain sequencing project: providing services to taxonomists for standard genome sequencing and annotation.</title>
        <authorList>
            <consortium name="The Broad Institute Genomics Platform"/>
            <consortium name="The Broad Institute Genome Sequencing Center for Infectious Disease"/>
            <person name="Wu L."/>
            <person name="Ma J."/>
        </authorList>
    </citation>
    <scope>NUCLEOTIDE SEQUENCE [LARGE SCALE GENOMIC DNA]</scope>
    <source>
        <strain evidence="4">KCTC 42903</strain>
    </source>
</reference>
<dbReference type="PROSITE" id="PS50005">
    <property type="entry name" value="TPR"/>
    <property type="match status" value="1"/>
</dbReference>
<dbReference type="SUPFAM" id="SSF48452">
    <property type="entry name" value="TPR-like"/>
    <property type="match status" value="1"/>
</dbReference>
<dbReference type="Pfam" id="PF13181">
    <property type="entry name" value="TPR_8"/>
    <property type="match status" value="1"/>
</dbReference>
<dbReference type="PIRSF" id="PIRSF030959">
    <property type="entry name" value="UCP030959"/>
    <property type="match status" value="1"/>
</dbReference>
<keyword evidence="4" id="KW-1185">Reference proteome</keyword>
<keyword evidence="2" id="KW-0812">Transmembrane</keyword>
<comment type="caution">
    <text evidence="3">The sequence shown here is derived from an EMBL/GenBank/DDBJ whole genome shotgun (WGS) entry which is preliminary data.</text>
</comment>
<dbReference type="InterPro" id="IPR011990">
    <property type="entry name" value="TPR-like_helical_dom_sf"/>
</dbReference>
<keyword evidence="1" id="KW-0802">TPR repeat</keyword>
<evidence type="ECO:0000256" key="2">
    <source>
        <dbReference type="SAM" id="Phobius"/>
    </source>
</evidence>
<evidence type="ECO:0000313" key="4">
    <source>
        <dbReference type="Proteomes" id="UP001597441"/>
    </source>
</evidence>
<dbReference type="InterPro" id="IPR014562">
    <property type="entry name" value="UCP030959_TPR_rpt-cont"/>
</dbReference>
<dbReference type="Gene3D" id="1.25.40.10">
    <property type="entry name" value="Tetratricopeptide repeat domain"/>
    <property type="match status" value="1"/>
</dbReference>
<gene>
    <name evidence="3" type="ORF">ACFSQS_06550</name>
</gene>
<protein>
    <submittedName>
        <fullName evidence="3">PLDc N-terminal domain-containing protein</fullName>
    </submittedName>
</protein>
<accession>A0ABW5JSP4</accession>
<dbReference type="EMBL" id="JBHULK010000002">
    <property type="protein sequence ID" value="MFD2534760.1"/>
    <property type="molecule type" value="Genomic_DNA"/>
</dbReference>
<organism evidence="3 4">
    <name type="scientific">Gelatiniphilus marinus</name>
    <dbReference type="NCBI Taxonomy" id="1759464"/>
    <lineage>
        <taxon>Bacteria</taxon>
        <taxon>Pseudomonadati</taxon>
        <taxon>Bacteroidota</taxon>
        <taxon>Flavobacteriia</taxon>
        <taxon>Flavobacteriales</taxon>
        <taxon>Flavobacteriaceae</taxon>
        <taxon>Gelatiniphilus</taxon>
    </lineage>
</organism>
<dbReference type="InterPro" id="IPR019734">
    <property type="entry name" value="TPR_rpt"/>
</dbReference>
<proteinExistence type="predicted"/>
<keyword evidence="2" id="KW-1133">Transmembrane helix</keyword>
<evidence type="ECO:0000256" key="1">
    <source>
        <dbReference type="PROSITE-ProRule" id="PRU00339"/>
    </source>
</evidence>
<name>A0ABW5JSP4_9FLAO</name>
<feature type="transmembrane region" description="Helical" evidence="2">
    <location>
        <begin position="24"/>
        <end position="44"/>
    </location>
</feature>
<sequence>MLYYLTIALQIFCIYHVFKNRNTYYWIFLILLVPVFGSLIYLFVQVYNREEADKITDEITHIINPTKKIKDLEKQLEFSETYQNRVNLADAFLENRDYKNAIPHYLQAIEGNPQNDFYVIKQLIEAYFNIKDYDNVVLYAEKIKEHPEFKKSRSQFWYGLALEKLGKFEAAETNLRAIDIRFSFYNERLVLAQFLLNQKKEAEAKAILKELQTESQYLTKPNKKLFRATIQDVDKLLTSLSTN</sequence>
<dbReference type="Proteomes" id="UP001597441">
    <property type="component" value="Unassembled WGS sequence"/>
</dbReference>